<dbReference type="GO" id="GO:0004190">
    <property type="term" value="F:aspartic-type endopeptidase activity"/>
    <property type="evidence" value="ECO:0007669"/>
    <property type="project" value="UniProtKB-UniRule"/>
</dbReference>
<proteinExistence type="inferred from homology"/>
<evidence type="ECO:0000256" key="8">
    <source>
        <dbReference type="ARBA" id="ARBA00023136"/>
    </source>
</evidence>
<dbReference type="Proteomes" id="UP000177876">
    <property type="component" value="Unassembled WGS sequence"/>
</dbReference>
<keyword evidence="5 9" id="KW-0064">Aspartyl protease</keyword>
<feature type="active site" evidence="9">
    <location>
        <position position="110"/>
    </location>
</feature>
<dbReference type="GO" id="GO:0006508">
    <property type="term" value="P:proteolysis"/>
    <property type="evidence" value="ECO:0007669"/>
    <property type="project" value="UniProtKB-KW"/>
</dbReference>
<evidence type="ECO:0000256" key="5">
    <source>
        <dbReference type="ARBA" id="ARBA00022750"/>
    </source>
</evidence>
<dbReference type="NCBIfam" id="TIGR00077">
    <property type="entry name" value="lspA"/>
    <property type="match status" value="1"/>
</dbReference>
<protein>
    <recommendedName>
        <fullName evidence="9">Lipoprotein signal peptidase</fullName>
        <ecNumber evidence="9">3.4.23.36</ecNumber>
    </recommendedName>
    <alternativeName>
        <fullName evidence="9">Prolipoprotein signal peptidase</fullName>
    </alternativeName>
    <alternativeName>
        <fullName evidence="9">Signal peptidase II</fullName>
        <shortName evidence="9">SPase II</shortName>
    </alternativeName>
</protein>
<keyword evidence="3 9" id="KW-0645">Protease</keyword>
<evidence type="ECO:0000256" key="2">
    <source>
        <dbReference type="ARBA" id="ARBA00022475"/>
    </source>
</evidence>
<evidence type="ECO:0000256" key="9">
    <source>
        <dbReference type="HAMAP-Rule" id="MF_00161"/>
    </source>
</evidence>
<comment type="caution">
    <text evidence="12">The sequence shown here is derived from an EMBL/GenBank/DDBJ whole genome shotgun (WGS) entry which is preliminary data.</text>
</comment>
<comment type="function">
    <text evidence="9 10">This protein specifically catalyzes the removal of signal peptides from prolipoproteins.</text>
</comment>
<dbReference type="PANTHER" id="PTHR33695">
    <property type="entry name" value="LIPOPROTEIN SIGNAL PEPTIDASE"/>
    <property type="match status" value="1"/>
</dbReference>
<evidence type="ECO:0000256" key="3">
    <source>
        <dbReference type="ARBA" id="ARBA00022670"/>
    </source>
</evidence>
<feature type="active site" evidence="9">
    <location>
        <position position="124"/>
    </location>
</feature>
<comment type="subcellular location">
    <subcellularLocation>
        <location evidence="9">Cell membrane</location>
        <topology evidence="9">Multi-pass membrane protein</topology>
    </subcellularLocation>
</comment>
<dbReference type="GO" id="GO:0005886">
    <property type="term" value="C:plasma membrane"/>
    <property type="evidence" value="ECO:0007669"/>
    <property type="project" value="UniProtKB-SubCell"/>
</dbReference>
<comment type="caution">
    <text evidence="9">Lacks conserved residue(s) required for the propagation of feature annotation.</text>
</comment>
<dbReference type="UniPathway" id="UPA00665"/>
<dbReference type="EMBL" id="MELK01000050">
    <property type="protein sequence ID" value="OFW56039.1"/>
    <property type="molecule type" value="Genomic_DNA"/>
</dbReference>
<accession>A0A1F2WGQ5</accession>
<dbReference type="HAMAP" id="MF_00161">
    <property type="entry name" value="LspA"/>
    <property type="match status" value="1"/>
</dbReference>
<keyword evidence="7 9" id="KW-1133">Transmembrane helix</keyword>
<sequence length="150" mass="16183">MTLIIAASIALVVDQISKSLIRVYLPLGDSIALGPLKIRHVRNPGTAFGLISGKSWPLFVSTIVIFFLLLVVLWRWGGPGSRIFQVGMGLIVGGAVGNIIDRILQGSVVDFIDFSFWPVFNFADIAIVAGVIITLFVVAKETWKSEAEGA</sequence>
<dbReference type="STRING" id="1797197.A2Y75_04560"/>
<dbReference type="InterPro" id="IPR001872">
    <property type="entry name" value="Peptidase_A8"/>
</dbReference>
<keyword evidence="8 9" id="KW-0472">Membrane</keyword>
<evidence type="ECO:0000256" key="4">
    <source>
        <dbReference type="ARBA" id="ARBA00022692"/>
    </source>
</evidence>
<name>A0A1F2WGQ5_9ACTN</name>
<evidence type="ECO:0000313" key="13">
    <source>
        <dbReference type="Proteomes" id="UP000177876"/>
    </source>
</evidence>
<feature type="transmembrane region" description="Helical" evidence="9">
    <location>
        <begin position="120"/>
        <end position="139"/>
    </location>
</feature>
<evidence type="ECO:0000256" key="11">
    <source>
        <dbReference type="RuleBase" id="RU004181"/>
    </source>
</evidence>
<dbReference type="PROSITE" id="PS00855">
    <property type="entry name" value="SPASE_II"/>
    <property type="match status" value="1"/>
</dbReference>
<reference evidence="12 13" key="1">
    <citation type="journal article" date="2016" name="Nat. Commun.">
        <title>Thousands of microbial genomes shed light on interconnected biogeochemical processes in an aquifer system.</title>
        <authorList>
            <person name="Anantharaman K."/>
            <person name="Brown C.T."/>
            <person name="Hug L.A."/>
            <person name="Sharon I."/>
            <person name="Castelle C.J."/>
            <person name="Probst A.J."/>
            <person name="Thomas B.C."/>
            <person name="Singh A."/>
            <person name="Wilkins M.J."/>
            <person name="Karaoz U."/>
            <person name="Brodie E.L."/>
            <person name="Williams K.H."/>
            <person name="Hubbard S.S."/>
            <person name="Banfield J.F."/>
        </authorList>
    </citation>
    <scope>NUCLEOTIDE SEQUENCE [LARGE SCALE GENOMIC DNA]</scope>
</reference>
<comment type="pathway">
    <text evidence="9">Protein modification; lipoprotein biosynthesis (signal peptide cleavage).</text>
</comment>
<keyword evidence="4 9" id="KW-0812">Transmembrane</keyword>
<keyword evidence="2 9" id="KW-1003">Cell membrane</keyword>
<feature type="transmembrane region" description="Helical" evidence="9">
    <location>
        <begin position="83"/>
        <end position="100"/>
    </location>
</feature>
<keyword evidence="6 9" id="KW-0378">Hydrolase</keyword>
<comment type="catalytic activity">
    <reaction evidence="9 10">
        <text>Release of signal peptides from bacterial membrane prolipoproteins. Hydrolyzes -Xaa-Yaa-Zaa-|-(S,diacylglyceryl)Cys-, in which Xaa is hydrophobic (preferably Leu), and Yaa (Ala or Ser) and Zaa (Gly or Ala) have small, neutral side chains.</text>
        <dbReference type="EC" id="3.4.23.36"/>
    </reaction>
</comment>
<comment type="similarity">
    <text evidence="1 9 11">Belongs to the peptidase A8 family.</text>
</comment>
<evidence type="ECO:0000313" key="12">
    <source>
        <dbReference type="EMBL" id="OFW56039.1"/>
    </source>
</evidence>
<gene>
    <name evidence="9" type="primary">lspA</name>
    <name evidence="12" type="ORF">A2Y75_04560</name>
</gene>
<dbReference type="PRINTS" id="PR00781">
    <property type="entry name" value="LIPOSIGPTASE"/>
</dbReference>
<dbReference type="AlphaFoldDB" id="A0A1F2WGQ5"/>
<dbReference type="PANTHER" id="PTHR33695:SF1">
    <property type="entry name" value="LIPOPROTEIN SIGNAL PEPTIDASE"/>
    <property type="match status" value="1"/>
</dbReference>
<dbReference type="Pfam" id="PF01252">
    <property type="entry name" value="Peptidase_A8"/>
    <property type="match status" value="1"/>
</dbReference>
<feature type="transmembrane region" description="Helical" evidence="9">
    <location>
        <begin position="56"/>
        <end position="76"/>
    </location>
</feature>
<evidence type="ECO:0000256" key="7">
    <source>
        <dbReference type="ARBA" id="ARBA00022989"/>
    </source>
</evidence>
<evidence type="ECO:0000256" key="1">
    <source>
        <dbReference type="ARBA" id="ARBA00006139"/>
    </source>
</evidence>
<dbReference type="EC" id="3.4.23.36" evidence="9"/>
<evidence type="ECO:0000256" key="6">
    <source>
        <dbReference type="ARBA" id="ARBA00022801"/>
    </source>
</evidence>
<organism evidence="12 13">
    <name type="scientific">Candidatus Solincola sediminis</name>
    <dbReference type="NCBI Taxonomy" id="1797199"/>
    <lineage>
        <taxon>Bacteria</taxon>
        <taxon>Bacillati</taxon>
        <taxon>Actinomycetota</taxon>
        <taxon>Candidatus Geothermincolia</taxon>
        <taxon>Candidatus Geothermincolales</taxon>
        <taxon>Candidatus Geothermincolaceae</taxon>
        <taxon>Candidatus Solincola</taxon>
    </lineage>
</organism>
<evidence type="ECO:0000256" key="10">
    <source>
        <dbReference type="RuleBase" id="RU000594"/>
    </source>
</evidence>